<name>A0ABZ2Y073_9RHOB</name>
<evidence type="ECO:0000256" key="3">
    <source>
        <dbReference type="ARBA" id="ARBA00023125"/>
    </source>
</evidence>
<organism evidence="6 7">
    <name type="scientific">Aliisedimentitalea scapharcae</name>
    <dbReference type="NCBI Taxonomy" id="1524259"/>
    <lineage>
        <taxon>Bacteria</taxon>
        <taxon>Pseudomonadati</taxon>
        <taxon>Pseudomonadota</taxon>
        <taxon>Alphaproteobacteria</taxon>
        <taxon>Rhodobacterales</taxon>
        <taxon>Roseobacteraceae</taxon>
        <taxon>Aliisedimentitalea</taxon>
    </lineage>
</organism>
<evidence type="ECO:0000256" key="2">
    <source>
        <dbReference type="ARBA" id="ARBA00023015"/>
    </source>
</evidence>
<comment type="similarity">
    <text evidence="1">Belongs to the LysR transcriptional regulatory family.</text>
</comment>
<proteinExistence type="inferred from homology"/>
<keyword evidence="2" id="KW-0805">Transcription regulation</keyword>
<reference evidence="6 7" key="1">
    <citation type="submission" date="2023-04" db="EMBL/GenBank/DDBJ databases">
        <title>Complete genome sequence of Alisedimentitalea scapharcae.</title>
        <authorList>
            <person name="Rong J.-C."/>
            <person name="Yi M.-L."/>
            <person name="Zhao Q."/>
        </authorList>
    </citation>
    <scope>NUCLEOTIDE SEQUENCE [LARGE SCALE GENOMIC DNA]</scope>
    <source>
        <strain evidence="6 7">KCTC 42119</strain>
        <plasmid evidence="6 7">unnamed2</plasmid>
    </source>
</reference>
<dbReference type="PANTHER" id="PTHR30126">
    <property type="entry name" value="HTH-TYPE TRANSCRIPTIONAL REGULATOR"/>
    <property type="match status" value="1"/>
</dbReference>
<dbReference type="EMBL" id="CP123586">
    <property type="protein sequence ID" value="WZK91348.1"/>
    <property type="molecule type" value="Genomic_DNA"/>
</dbReference>
<evidence type="ECO:0000256" key="1">
    <source>
        <dbReference type="ARBA" id="ARBA00009437"/>
    </source>
</evidence>
<keyword evidence="6" id="KW-0614">Plasmid</keyword>
<dbReference type="Gene3D" id="1.10.10.10">
    <property type="entry name" value="Winged helix-like DNA-binding domain superfamily/Winged helix DNA-binding domain"/>
    <property type="match status" value="1"/>
</dbReference>
<keyword evidence="3" id="KW-0238">DNA-binding</keyword>
<keyword evidence="7" id="KW-1185">Reference proteome</keyword>
<keyword evidence="4" id="KW-0804">Transcription</keyword>
<evidence type="ECO:0000313" key="7">
    <source>
        <dbReference type="Proteomes" id="UP001623232"/>
    </source>
</evidence>
<accession>A0ABZ2Y073</accession>
<dbReference type="Pfam" id="PF03466">
    <property type="entry name" value="LysR_substrate"/>
    <property type="match status" value="1"/>
</dbReference>
<dbReference type="SUPFAM" id="SSF46785">
    <property type="entry name" value="Winged helix' DNA-binding domain"/>
    <property type="match status" value="1"/>
</dbReference>
<dbReference type="PROSITE" id="PS50931">
    <property type="entry name" value="HTH_LYSR"/>
    <property type="match status" value="1"/>
</dbReference>
<feature type="domain" description="HTH lysR-type" evidence="5">
    <location>
        <begin position="18"/>
        <end position="74"/>
    </location>
</feature>
<sequence length="316" mass="34619">MVIHVLCLMLPPSFSKADLHLLHVFSAVVDARGFSAAQISLNVSASTISRQITDLETRLGMRLCQRGRKGFRMTDKGEIVYAASRKLFAALDQFGETVDGTRGKLVGRLSVAAIDNWVFNDEAPILGALGELTRIAPDVSIEIHSLAPDEIEIAVQDGQIAVGVGVFHKHKPGLIYELLGVEKIGLYCGIDHPLFQADTPQDVQRLLPQANFCKRAYLNEDVVAPVSRGLKSNASAHQIEGVAMLVLTGRYVGYLPESFADIWVRDGRLRTVGAGAYDLKSEIKMVRKRGEEPNLVCKTFIRLLKDAAQTSTHMTP</sequence>
<dbReference type="SUPFAM" id="SSF53850">
    <property type="entry name" value="Periplasmic binding protein-like II"/>
    <property type="match status" value="1"/>
</dbReference>
<evidence type="ECO:0000256" key="4">
    <source>
        <dbReference type="ARBA" id="ARBA00023163"/>
    </source>
</evidence>
<evidence type="ECO:0000313" key="6">
    <source>
        <dbReference type="EMBL" id="WZK91348.1"/>
    </source>
</evidence>
<geneLocation type="plasmid" evidence="6 7">
    <name>unnamed2</name>
</geneLocation>
<dbReference type="CDD" id="cd05466">
    <property type="entry name" value="PBP2_LTTR_substrate"/>
    <property type="match status" value="1"/>
</dbReference>
<dbReference type="Proteomes" id="UP001623232">
    <property type="component" value="Plasmid unnamed2"/>
</dbReference>
<dbReference type="InterPro" id="IPR000847">
    <property type="entry name" value="LysR_HTH_N"/>
</dbReference>
<dbReference type="InterPro" id="IPR005119">
    <property type="entry name" value="LysR_subst-bd"/>
</dbReference>
<dbReference type="Pfam" id="PF00126">
    <property type="entry name" value="HTH_1"/>
    <property type="match status" value="1"/>
</dbReference>
<dbReference type="InterPro" id="IPR036388">
    <property type="entry name" value="WH-like_DNA-bd_sf"/>
</dbReference>
<evidence type="ECO:0000259" key="5">
    <source>
        <dbReference type="PROSITE" id="PS50931"/>
    </source>
</evidence>
<dbReference type="PANTHER" id="PTHR30126:SF98">
    <property type="entry name" value="HTH-TYPE TRANSCRIPTIONAL ACTIVATOR BAUR"/>
    <property type="match status" value="1"/>
</dbReference>
<gene>
    <name evidence="6" type="ORF">QEZ52_22365</name>
</gene>
<protein>
    <submittedName>
        <fullName evidence="6">LysR family transcriptional regulator</fullName>
    </submittedName>
</protein>
<dbReference type="Gene3D" id="3.40.190.290">
    <property type="match status" value="1"/>
</dbReference>
<dbReference type="InterPro" id="IPR036390">
    <property type="entry name" value="WH_DNA-bd_sf"/>
</dbReference>
<dbReference type="RefSeq" id="WP_406651327.1">
    <property type="nucleotide sequence ID" value="NZ_CP123586.1"/>
</dbReference>